<dbReference type="KEGG" id="jre:108992431"/>
<protein>
    <submittedName>
        <fullName evidence="3">Uncharacterized protein LOC108992431</fullName>
    </submittedName>
</protein>
<dbReference type="RefSeq" id="XP_018822533.1">
    <property type="nucleotide sequence ID" value="XM_018966988.2"/>
</dbReference>
<evidence type="ECO:0000313" key="2">
    <source>
        <dbReference type="Proteomes" id="UP000235220"/>
    </source>
</evidence>
<feature type="region of interest" description="Disordered" evidence="1">
    <location>
        <begin position="1"/>
        <end position="32"/>
    </location>
</feature>
<feature type="compositionally biased region" description="Basic and acidic residues" evidence="1">
    <location>
        <begin position="77"/>
        <end position="87"/>
    </location>
</feature>
<dbReference type="InterPro" id="IPR021109">
    <property type="entry name" value="Peptidase_aspartic_dom_sf"/>
</dbReference>
<dbReference type="SUPFAM" id="SSF50630">
    <property type="entry name" value="Acid proteases"/>
    <property type="match status" value="1"/>
</dbReference>
<proteinExistence type="predicted"/>
<evidence type="ECO:0000313" key="3">
    <source>
        <dbReference type="RefSeq" id="XP_018822533.1"/>
    </source>
</evidence>
<dbReference type="GeneID" id="108992431"/>
<feature type="region of interest" description="Disordered" evidence="1">
    <location>
        <begin position="71"/>
        <end position="99"/>
    </location>
</feature>
<dbReference type="PANTHER" id="PTHR33067:SF32">
    <property type="entry name" value="ASPARTIC PEPTIDASE DDI1-TYPE DOMAIN-CONTAINING PROTEIN"/>
    <property type="match status" value="1"/>
</dbReference>
<gene>
    <name evidence="3" type="primary">LOC108992431</name>
</gene>
<dbReference type="AlphaFoldDB" id="A0A2I4ET00"/>
<organism evidence="2 3">
    <name type="scientific">Juglans regia</name>
    <name type="common">English walnut</name>
    <dbReference type="NCBI Taxonomy" id="51240"/>
    <lineage>
        <taxon>Eukaryota</taxon>
        <taxon>Viridiplantae</taxon>
        <taxon>Streptophyta</taxon>
        <taxon>Embryophyta</taxon>
        <taxon>Tracheophyta</taxon>
        <taxon>Spermatophyta</taxon>
        <taxon>Magnoliopsida</taxon>
        <taxon>eudicotyledons</taxon>
        <taxon>Gunneridae</taxon>
        <taxon>Pentapetalae</taxon>
        <taxon>rosids</taxon>
        <taxon>fabids</taxon>
        <taxon>Fagales</taxon>
        <taxon>Juglandaceae</taxon>
        <taxon>Juglans</taxon>
    </lineage>
</organism>
<evidence type="ECO:0000256" key="1">
    <source>
        <dbReference type="SAM" id="MobiDB-lite"/>
    </source>
</evidence>
<accession>A0A2I4ET00</accession>
<dbReference type="PANTHER" id="PTHR33067">
    <property type="entry name" value="RNA-DIRECTED DNA POLYMERASE-RELATED"/>
    <property type="match status" value="1"/>
</dbReference>
<dbReference type="Proteomes" id="UP000235220">
    <property type="component" value="Chromosome 2"/>
</dbReference>
<dbReference type="OrthoDB" id="778454at2759"/>
<feature type="compositionally biased region" description="Polar residues" evidence="1">
    <location>
        <begin position="18"/>
        <end position="32"/>
    </location>
</feature>
<sequence>MSTTLSTLERGKVPAQPQPNSQVYRQQPQQVHNVSGDVIETTKVVLTLRGEKDIPQPEMTIDRHVVALTPEDTTETDEVKKKSEVVRPKSKNPVSANVETSRGYQPMVTYPQRLAVGQKNKYHAEIQAIFKQDLCIVKRKLNVKKKTFLMEQVSALILSETPQKFGYLDSHNISIMISESRIRKCLLDLGSSMNLLPFSVYEQLGLGELKNTSIMQQLDDRSVKVSRGIVEDVLVQVDKFYYPVDLVVLDMQQLTSTIYQALVILGRPFLATLNALINCRSGVLKLTFGNMALELNIFNASKMLAHFDDISDLNDVESLTPTKFIYSTFPFSDDDSIFQTRTRSQPQRHFPVVISSKLNQKDETQLIEALRKHRCAIGWTIADIKGIDAAVCTHRIHLEDDGRLVRAQRRLNPTMEEVVKESA</sequence>
<dbReference type="CDD" id="cd00303">
    <property type="entry name" value="retropepsin_like"/>
    <property type="match status" value="1"/>
</dbReference>
<dbReference type="Gene3D" id="2.40.70.10">
    <property type="entry name" value="Acid Proteases"/>
    <property type="match status" value="1"/>
</dbReference>
<reference evidence="3" key="1">
    <citation type="submission" date="2025-08" db="UniProtKB">
        <authorList>
            <consortium name="RefSeq"/>
        </authorList>
    </citation>
    <scope>IDENTIFICATION</scope>
    <source>
        <tissue evidence="3">Leaves</tissue>
    </source>
</reference>
<dbReference type="Gramene" id="Jr02_14840_p1">
    <property type="protein sequence ID" value="cds.Jr02_14840_p1"/>
    <property type="gene ID" value="Jr02_14840"/>
</dbReference>
<keyword evidence="2" id="KW-1185">Reference proteome</keyword>
<name>A0A2I4ET00_JUGRE</name>